<proteinExistence type="predicted"/>
<evidence type="ECO:0000256" key="2">
    <source>
        <dbReference type="SAM" id="SignalP"/>
    </source>
</evidence>
<dbReference type="PROSITE" id="PS50234">
    <property type="entry name" value="VWFA"/>
    <property type="match status" value="1"/>
</dbReference>
<dbReference type="Gene3D" id="3.40.50.410">
    <property type="entry name" value="von Willebrand factor, type A domain"/>
    <property type="match status" value="1"/>
</dbReference>
<dbReference type="EMBL" id="KE124785">
    <property type="protein sequence ID" value="EPB80066.1"/>
    <property type="molecule type" value="Genomic_DNA"/>
</dbReference>
<accession>A0A0D6MB60</accession>
<dbReference type="SUPFAM" id="SSF53300">
    <property type="entry name" value="vWA-like"/>
    <property type="match status" value="1"/>
</dbReference>
<feature type="domain" description="VWFA" evidence="3">
    <location>
        <begin position="131"/>
        <end position="298"/>
    </location>
</feature>
<reference evidence="4 5" key="1">
    <citation type="submission" date="2013-05" db="EMBL/GenBank/DDBJ databases">
        <title>Draft genome of the parasitic nematode Anyclostoma ceylanicum.</title>
        <authorList>
            <person name="Mitreva M."/>
        </authorList>
    </citation>
    <scope>NUCLEOTIDE SEQUENCE [LARGE SCALE GENOMIC DNA]</scope>
</reference>
<protein>
    <submittedName>
        <fullName evidence="4">von Willebrand factor type A domain protein</fullName>
    </submittedName>
</protein>
<sequence>MLAILLAGLVLLRCCTARCPCETTTETSTMETIATFPYSSTPSLTAAETSTAETIMTFPYSSTPSLTTQSTITTEGIITTTPYSTSMSSTTSDKPTCPCRRTTQTPTPTPTVTPDPTLSQCSCTHKNIWLDVYFLIDASLAMTSAGFDGVSEKMAWLPRPTVPFITYSADTSMWYDLTTFQSTDDMINNADLTYNGSRGTNIEAAIRLASNSFDTSSHRDNAQKVIVIVASDYQEGNYNDPTVAAEAFKEDGGYIITVEYVQEHDQPIPLLATLASGPQFQFTNRFGNLTAEDIRTAFCKANCFCPTNYNPDNQGDIVPLGGCYRPVSISAIQVRYLNTYSKI</sequence>
<feature type="compositionally biased region" description="Low complexity" evidence="1">
    <location>
        <begin position="83"/>
        <end position="106"/>
    </location>
</feature>
<dbReference type="PANTHER" id="PTHR31024:SF3">
    <property type="entry name" value="C-TYPE LECTIN-RELATED"/>
    <property type="match status" value="1"/>
</dbReference>
<keyword evidence="2" id="KW-0732">Signal</keyword>
<evidence type="ECO:0000313" key="4">
    <source>
        <dbReference type="EMBL" id="EPB80066.1"/>
    </source>
</evidence>
<dbReference type="Proteomes" id="UP000054495">
    <property type="component" value="Unassembled WGS sequence"/>
</dbReference>
<dbReference type="InterPro" id="IPR036465">
    <property type="entry name" value="vWFA_dom_sf"/>
</dbReference>
<evidence type="ECO:0000259" key="3">
    <source>
        <dbReference type="PROSITE" id="PS50234"/>
    </source>
</evidence>
<feature type="region of interest" description="Disordered" evidence="1">
    <location>
        <begin position="83"/>
        <end position="117"/>
    </location>
</feature>
<dbReference type="AlphaFoldDB" id="A0A0D6MB60"/>
<keyword evidence="5" id="KW-1185">Reference proteome</keyword>
<feature type="chain" id="PRO_5002307608" evidence="2">
    <location>
        <begin position="18"/>
        <end position="343"/>
    </location>
</feature>
<feature type="signal peptide" evidence="2">
    <location>
        <begin position="1"/>
        <end position="17"/>
    </location>
</feature>
<dbReference type="SMART" id="SM00327">
    <property type="entry name" value="VWA"/>
    <property type="match status" value="1"/>
</dbReference>
<evidence type="ECO:0000256" key="1">
    <source>
        <dbReference type="SAM" id="MobiDB-lite"/>
    </source>
</evidence>
<dbReference type="InterPro" id="IPR002035">
    <property type="entry name" value="VWF_A"/>
</dbReference>
<gene>
    <name evidence="4" type="ORF">ANCCEY_00889</name>
</gene>
<evidence type="ECO:0000313" key="5">
    <source>
        <dbReference type="Proteomes" id="UP000054495"/>
    </source>
</evidence>
<organism evidence="4 5">
    <name type="scientific">Ancylostoma ceylanicum</name>
    <dbReference type="NCBI Taxonomy" id="53326"/>
    <lineage>
        <taxon>Eukaryota</taxon>
        <taxon>Metazoa</taxon>
        <taxon>Ecdysozoa</taxon>
        <taxon>Nematoda</taxon>
        <taxon>Chromadorea</taxon>
        <taxon>Rhabditida</taxon>
        <taxon>Rhabditina</taxon>
        <taxon>Rhabditomorpha</taxon>
        <taxon>Strongyloidea</taxon>
        <taxon>Ancylostomatidae</taxon>
        <taxon>Ancylostomatinae</taxon>
        <taxon>Ancylostoma</taxon>
    </lineage>
</organism>
<dbReference type="Pfam" id="PF00092">
    <property type="entry name" value="VWA"/>
    <property type="match status" value="1"/>
</dbReference>
<dbReference type="PANTHER" id="PTHR31024">
    <property type="entry name" value="C-TYPE LECTIN"/>
    <property type="match status" value="1"/>
</dbReference>
<name>A0A0D6MB60_9BILA</name>